<evidence type="ECO:0000256" key="1">
    <source>
        <dbReference type="ARBA" id="ARBA00006336"/>
    </source>
</evidence>
<gene>
    <name evidence="4" type="ORF">AS033_10010</name>
</gene>
<evidence type="ECO:0000256" key="2">
    <source>
        <dbReference type="ARBA" id="ARBA00022801"/>
    </source>
</evidence>
<evidence type="ECO:0000313" key="5">
    <source>
        <dbReference type="Proteomes" id="UP000053797"/>
    </source>
</evidence>
<dbReference type="Pfam" id="PF00857">
    <property type="entry name" value="Isochorismatase"/>
    <property type="match status" value="1"/>
</dbReference>
<keyword evidence="2" id="KW-0378">Hydrolase</keyword>
<dbReference type="PANTHER" id="PTHR43540">
    <property type="entry name" value="PEROXYUREIDOACRYLATE/UREIDOACRYLATE AMIDOHYDROLASE-RELATED"/>
    <property type="match status" value="1"/>
</dbReference>
<reference evidence="4 5" key="1">
    <citation type="journal article" date="2015" name="Int. J. Syst. Evol. Microbiol.">
        <title>Exiguobacterium enclense sp. nov., isolated from sediment.</title>
        <authorList>
            <person name="Dastager S.G."/>
            <person name="Mawlankar R."/>
            <person name="Sonalkar V.V."/>
            <person name="Thorat M.N."/>
            <person name="Mual P."/>
            <person name="Verma A."/>
            <person name="Krishnamurthi S."/>
            <person name="Tang S.K."/>
            <person name="Li W.J."/>
        </authorList>
    </citation>
    <scope>NUCLEOTIDE SEQUENCE [LARGE SCALE GENOMIC DNA]</scope>
    <source>
        <strain evidence="4 5">NIO-1109</strain>
    </source>
</reference>
<dbReference type="AlphaFoldDB" id="A0A0V8GEP5"/>
<dbReference type="InterPro" id="IPR000868">
    <property type="entry name" value="Isochorismatase-like_dom"/>
</dbReference>
<dbReference type="RefSeq" id="WP_058265402.1">
    <property type="nucleotide sequence ID" value="NZ_FMYN01000003.1"/>
</dbReference>
<sequence length="186" mass="20444">MKQAVLVIDFQQELVDGNTEERPVYLKEQVAHVIETVVLEADERNVPVVFIRDLDVAGGTGPGFAVHDSIPVPTSSVTFDKAATNAFHGTPLLDHLRQASIEHLIVLGCKTEHCIDTAVRSATVHGFDVTLVADGHTTNGSDILTPEQMIAHHNQVLHGHYNVEHFAIVRPSTEDVFTPTHNDYRT</sequence>
<dbReference type="PANTHER" id="PTHR43540:SF14">
    <property type="entry name" value="ISOCHORISMATASE"/>
    <property type="match status" value="1"/>
</dbReference>
<feature type="domain" description="Isochorismatase-like" evidence="3">
    <location>
        <begin position="4"/>
        <end position="139"/>
    </location>
</feature>
<comment type="similarity">
    <text evidence="1">Belongs to the isochorismatase family.</text>
</comment>
<comment type="caution">
    <text evidence="4">The sequence shown here is derived from an EMBL/GenBank/DDBJ whole genome shotgun (WGS) entry which is preliminary data.</text>
</comment>
<protein>
    <submittedName>
        <fullName evidence="4">Isochorismatase</fullName>
    </submittedName>
</protein>
<evidence type="ECO:0000313" key="4">
    <source>
        <dbReference type="EMBL" id="KSU48657.1"/>
    </source>
</evidence>
<organism evidence="4 5">
    <name type="scientific">Exiguobacterium indicum</name>
    <dbReference type="NCBI Taxonomy" id="296995"/>
    <lineage>
        <taxon>Bacteria</taxon>
        <taxon>Bacillati</taxon>
        <taxon>Bacillota</taxon>
        <taxon>Bacilli</taxon>
        <taxon>Bacillales</taxon>
        <taxon>Bacillales Family XII. Incertae Sedis</taxon>
        <taxon>Exiguobacterium</taxon>
    </lineage>
</organism>
<proteinExistence type="inferred from homology"/>
<accession>A0A0V8GEP5</accession>
<dbReference type="EMBL" id="LNQL01000003">
    <property type="protein sequence ID" value="KSU48657.1"/>
    <property type="molecule type" value="Genomic_DNA"/>
</dbReference>
<dbReference type="Gene3D" id="3.40.50.850">
    <property type="entry name" value="Isochorismatase-like"/>
    <property type="match status" value="1"/>
</dbReference>
<name>A0A0V8GEP5_9BACL</name>
<dbReference type="InterPro" id="IPR050272">
    <property type="entry name" value="Isochorismatase-like_hydrls"/>
</dbReference>
<dbReference type="GO" id="GO:0016787">
    <property type="term" value="F:hydrolase activity"/>
    <property type="evidence" value="ECO:0007669"/>
    <property type="project" value="UniProtKB-KW"/>
</dbReference>
<dbReference type="InterPro" id="IPR036380">
    <property type="entry name" value="Isochorismatase-like_sf"/>
</dbReference>
<dbReference type="OrthoDB" id="9785724at2"/>
<dbReference type="Proteomes" id="UP000053797">
    <property type="component" value="Unassembled WGS sequence"/>
</dbReference>
<dbReference type="SUPFAM" id="SSF52499">
    <property type="entry name" value="Isochorismatase-like hydrolases"/>
    <property type="match status" value="1"/>
</dbReference>
<evidence type="ECO:0000259" key="3">
    <source>
        <dbReference type="Pfam" id="PF00857"/>
    </source>
</evidence>